<sequence>MSGLAARPSPVRAPLPLRAEVATLADLARDPEAWDDLVARAAAATPDYGRRVMEAHRAHGLAPADLACLVVRRGRDLAALLPFRVGPGPLGLGRRVARPFASPYLTVAAPLVAGGPDLAPAAAALVAALGPAAGGRAWWWPLLPGDGPVGEALRAAMAAQGWRQEVVSAFARPVLDRRPSHEAFLAHHPHKGRLKDLRRRRRRLDEAGAVTFESVGPEGDLDAAVAAFLALERRGWKGRAGSALACRPHTAALARDLFRAGPGPVTARADLLRLDGRPVAASLALVCGGTATLLKTAYDEDLRHLAPGVLLEAEIVRALHASRFAARLDSATLDSPVLDELYPERARILELVAVPPGSGASPGGLAGLIRRRQAARAWLKERLASLQLPPASRGASSRRATRASGFASVEAK</sequence>
<evidence type="ECO:0000313" key="3">
    <source>
        <dbReference type="EMBL" id="GJD47939.1"/>
    </source>
</evidence>
<evidence type="ECO:0000313" key="4">
    <source>
        <dbReference type="Proteomes" id="UP001055167"/>
    </source>
</evidence>
<accession>A0ABQ4QRS3</accession>
<dbReference type="InterPro" id="IPR038740">
    <property type="entry name" value="BioF2-like_GNAT_dom"/>
</dbReference>
<name>A0ABQ4QRS3_9HYPH</name>
<feature type="domain" description="BioF2-like acetyltransferase" evidence="2">
    <location>
        <begin position="193"/>
        <end position="323"/>
    </location>
</feature>
<evidence type="ECO:0000259" key="2">
    <source>
        <dbReference type="Pfam" id="PF13480"/>
    </source>
</evidence>
<dbReference type="SUPFAM" id="SSF55729">
    <property type="entry name" value="Acyl-CoA N-acyltransferases (Nat)"/>
    <property type="match status" value="1"/>
</dbReference>
<dbReference type="Gene3D" id="3.40.630.30">
    <property type="match status" value="1"/>
</dbReference>
<keyword evidence="4" id="KW-1185">Reference proteome</keyword>
<gene>
    <name evidence="3" type="ORF">OPKNFCMD_0652</name>
</gene>
<dbReference type="InterPro" id="IPR016181">
    <property type="entry name" value="Acyl_CoA_acyltransferase"/>
</dbReference>
<feature type="compositionally biased region" description="Low complexity" evidence="1">
    <location>
        <begin position="391"/>
        <end position="412"/>
    </location>
</feature>
<proteinExistence type="predicted"/>
<reference evidence="3" key="2">
    <citation type="submission" date="2021-08" db="EMBL/GenBank/DDBJ databases">
        <authorList>
            <person name="Tani A."/>
            <person name="Ola A."/>
            <person name="Ogura Y."/>
            <person name="Katsura K."/>
            <person name="Hayashi T."/>
        </authorList>
    </citation>
    <scope>NUCLEOTIDE SEQUENCE</scope>
    <source>
        <strain evidence="3">KCTC 52305</strain>
    </source>
</reference>
<reference evidence="3" key="1">
    <citation type="journal article" date="2021" name="Front. Microbiol.">
        <title>Comprehensive Comparative Genomics and Phenotyping of Methylobacterium Species.</title>
        <authorList>
            <person name="Alessa O."/>
            <person name="Ogura Y."/>
            <person name="Fujitani Y."/>
            <person name="Takami H."/>
            <person name="Hayashi T."/>
            <person name="Sahin N."/>
            <person name="Tani A."/>
        </authorList>
    </citation>
    <scope>NUCLEOTIDE SEQUENCE</scope>
    <source>
        <strain evidence="3">KCTC 52305</strain>
    </source>
</reference>
<dbReference type="EMBL" id="BPQH01000002">
    <property type="protein sequence ID" value="GJD47939.1"/>
    <property type="molecule type" value="Genomic_DNA"/>
</dbReference>
<dbReference type="Pfam" id="PF13480">
    <property type="entry name" value="Acetyltransf_6"/>
    <property type="match status" value="1"/>
</dbReference>
<comment type="caution">
    <text evidence="3">The sequence shown here is derived from an EMBL/GenBank/DDBJ whole genome shotgun (WGS) entry which is preliminary data.</text>
</comment>
<feature type="region of interest" description="Disordered" evidence="1">
    <location>
        <begin position="390"/>
        <end position="412"/>
    </location>
</feature>
<organism evidence="3 4">
    <name type="scientific">Methylobacterium crusticola</name>
    <dbReference type="NCBI Taxonomy" id="1697972"/>
    <lineage>
        <taxon>Bacteria</taxon>
        <taxon>Pseudomonadati</taxon>
        <taxon>Pseudomonadota</taxon>
        <taxon>Alphaproteobacteria</taxon>
        <taxon>Hyphomicrobiales</taxon>
        <taxon>Methylobacteriaceae</taxon>
        <taxon>Methylobacterium</taxon>
    </lineage>
</organism>
<protein>
    <recommendedName>
        <fullName evidence="2">BioF2-like acetyltransferase domain-containing protein</fullName>
    </recommendedName>
</protein>
<dbReference type="RefSeq" id="WP_238312817.1">
    <property type="nucleotide sequence ID" value="NZ_BPQH01000002.1"/>
</dbReference>
<evidence type="ECO:0000256" key="1">
    <source>
        <dbReference type="SAM" id="MobiDB-lite"/>
    </source>
</evidence>
<dbReference type="Proteomes" id="UP001055167">
    <property type="component" value="Unassembled WGS sequence"/>
</dbReference>